<evidence type="ECO:0000256" key="4">
    <source>
        <dbReference type="ARBA" id="ARBA00022741"/>
    </source>
</evidence>
<dbReference type="PANTHER" id="PTHR42700">
    <property type="entry name" value="SULFATE ADENYLYLTRANSFERASE"/>
    <property type="match status" value="1"/>
</dbReference>
<dbReference type="GO" id="GO:0004781">
    <property type="term" value="F:sulfate adenylyltransferase (ATP) activity"/>
    <property type="evidence" value="ECO:0007669"/>
    <property type="project" value="TreeGrafter"/>
</dbReference>
<evidence type="ECO:0000256" key="7">
    <source>
        <dbReference type="RuleBase" id="RU004347"/>
    </source>
</evidence>
<dbReference type="RefSeq" id="WP_140989697.1">
    <property type="nucleotide sequence ID" value="NZ_VHIQ01000003.1"/>
</dbReference>
<dbReference type="SUPFAM" id="SSF52540">
    <property type="entry name" value="P-loop containing nucleoside triphosphate hydrolases"/>
    <property type="match status" value="1"/>
</dbReference>
<dbReference type="AlphaFoldDB" id="A0A506PJ60"/>
<feature type="binding site" evidence="6">
    <location>
        <begin position="32"/>
        <end position="39"/>
    </location>
    <ligand>
        <name>ATP</name>
        <dbReference type="ChEBI" id="CHEBI:30616"/>
    </ligand>
</feature>
<evidence type="ECO:0000256" key="1">
    <source>
        <dbReference type="ARBA" id="ARBA00001823"/>
    </source>
</evidence>
<evidence type="ECO:0000313" key="9">
    <source>
        <dbReference type="EMBL" id="TPV33831.1"/>
    </source>
</evidence>
<dbReference type="InterPro" id="IPR002891">
    <property type="entry name" value="APS"/>
</dbReference>
<proteinExistence type="inferred from homology"/>
<evidence type="ECO:0000259" key="8">
    <source>
        <dbReference type="Pfam" id="PF01583"/>
    </source>
</evidence>
<organism evidence="9 10">
    <name type="scientific">Paucihalobacter ruber</name>
    <dbReference type="NCBI Taxonomy" id="2567861"/>
    <lineage>
        <taxon>Bacteria</taxon>
        <taxon>Pseudomonadati</taxon>
        <taxon>Bacteroidota</taxon>
        <taxon>Flavobacteriia</taxon>
        <taxon>Flavobacteriales</taxon>
        <taxon>Flavobacteriaceae</taxon>
        <taxon>Paucihalobacter</taxon>
    </lineage>
</organism>
<keyword evidence="10" id="KW-1185">Reference proteome</keyword>
<dbReference type="GO" id="GO:0005524">
    <property type="term" value="F:ATP binding"/>
    <property type="evidence" value="ECO:0007669"/>
    <property type="project" value="UniProtKB-UniRule"/>
</dbReference>
<dbReference type="InterPro" id="IPR059117">
    <property type="entry name" value="APS_kinase_dom"/>
</dbReference>
<name>A0A506PJ60_9FLAO</name>
<dbReference type="GO" id="GO:0010134">
    <property type="term" value="P:sulfate assimilation via adenylyl sulfate reduction"/>
    <property type="evidence" value="ECO:0007669"/>
    <property type="project" value="TreeGrafter"/>
</dbReference>
<keyword evidence="6 7" id="KW-0418">Kinase</keyword>
<dbReference type="PANTHER" id="PTHR42700:SF1">
    <property type="entry name" value="SULFATE ADENYLYLTRANSFERASE"/>
    <property type="match status" value="1"/>
</dbReference>
<dbReference type="NCBIfam" id="TIGR00455">
    <property type="entry name" value="apsK"/>
    <property type="match status" value="1"/>
</dbReference>
<dbReference type="GO" id="GO:0005737">
    <property type="term" value="C:cytoplasm"/>
    <property type="evidence" value="ECO:0007669"/>
    <property type="project" value="TreeGrafter"/>
</dbReference>
<dbReference type="EMBL" id="VHIQ01000003">
    <property type="protein sequence ID" value="TPV33831.1"/>
    <property type="molecule type" value="Genomic_DNA"/>
</dbReference>
<dbReference type="CDD" id="cd02027">
    <property type="entry name" value="APSK"/>
    <property type="match status" value="1"/>
</dbReference>
<dbReference type="InterPro" id="IPR050512">
    <property type="entry name" value="Sulf_AdTrans/APS_kinase"/>
</dbReference>
<protein>
    <recommendedName>
        <fullName evidence="2 6">Adenylyl-sulfate kinase</fullName>
        <ecNumber evidence="2 6">2.7.1.25</ecNumber>
    </recommendedName>
    <alternativeName>
        <fullName evidence="6">APS kinase</fullName>
    </alternativeName>
    <alternativeName>
        <fullName evidence="6">ATP adenosine-5'-phosphosulfate 3'-phosphotransferase</fullName>
    </alternativeName>
    <alternativeName>
        <fullName evidence="6">Adenosine-5'-phosphosulfate kinase</fullName>
    </alternativeName>
</protein>
<dbReference type="NCBIfam" id="NF003013">
    <property type="entry name" value="PRK03846.1"/>
    <property type="match status" value="1"/>
</dbReference>
<accession>A0A506PJ60</accession>
<comment type="similarity">
    <text evidence="6 7">Belongs to the APS kinase family.</text>
</comment>
<dbReference type="InterPro" id="IPR027417">
    <property type="entry name" value="P-loop_NTPase"/>
</dbReference>
<keyword evidence="4 6" id="KW-0547">Nucleotide-binding</keyword>
<dbReference type="GO" id="GO:0070814">
    <property type="term" value="P:hydrogen sulfide biosynthetic process"/>
    <property type="evidence" value="ECO:0007669"/>
    <property type="project" value="UniProtKB-UniRule"/>
</dbReference>
<dbReference type="Gene3D" id="3.40.50.300">
    <property type="entry name" value="P-loop containing nucleotide triphosphate hydrolases"/>
    <property type="match status" value="1"/>
</dbReference>
<comment type="caution">
    <text evidence="9">The sequence shown here is derived from an EMBL/GenBank/DDBJ whole genome shotgun (WGS) entry which is preliminary data.</text>
</comment>
<comment type="function">
    <text evidence="6 7">Catalyzes the synthesis of activated sulfate.</text>
</comment>
<feature type="active site" description="Phosphoserine intermediate" evidence="6">
    <location>
        <position position="106"/>
    </location>
</feature>
<evidence type="ECO:0000256" key="2">
    <source>
        <dbReference type="ARBA" id="ARBA00012121"/>
    </source>
</evidence>
<comment type="pathway">
    <text evidence="6 7">Sulfur metabolism; hydrogen sulfide biosynthesis; sulfite from sulfate: step 2/3.</text>
</comment>
<keyword evidence="3 6" id="KW-0808">Transferase</keyword>
<sequence>MSKFIIPHDFNINKQLRAERNQHSAFVLWFTGLSGSGKSTIANAVEQVLFSKNLQTYSLDGDALRTGLNADLDFSTAARDENLRRVAEVSKLFTDAGIITLAAFISPLKSQRATIKQIIGADNFYEIFVDTPVAVCEARDVKGLYAKARAGIIKDFTGVSAPYEAPDSPDLVVKTAELSLEDSVEKVVNFVMQKL</sequence>
<dbReference type="OrthoDB" id="9804504at2"/>
<keyword evidence="6" id="KW-0597">Phosphoprotein</keyword>
<evidence type="ECO:0000256" key="5">
    <source>
        <dbReference type="ARBA" id="ARBA00022840"/>
    </source>
</evidence>
<evidence type="ECO:0000256" key="3">
    <source>
        <dbReference type="ARBA" id="ARBA00022679"/>
    </source>
</evidence>
<dbReference type="Pfam" id="PF01583">
    <property type="entry name" value="APS_kinase"/>
    <property type="match status" value="1"/>
</dbReference>
<reference evidence="9 10" key="1">
    <citation type="submission" date="2019-06" db="EMBL/GenBank/DDBJ databases">
        <title>Flavobacteriaceae Paucihalobacterium erythroidium CWB-1, complete genome.</title>
        <authorList>
            <person name="Wu S."/>
        </authorList>
    </citation>
    <scope>NUCLEOTIDE SEQUENCE [LARGE SCALE GENOMIC DNA]</scope>
    <source>
        <strain evidence="9 10">CWB-1</strain>
    </source>
</reference>
<gene>
    <name evidence="6 9" type="primary">cysC</name>
    <name evidence="9" type="ORF">FJ651_06645</name>
</gene>
<dbReference type="Proteomes" id="UP000317332">
    <property type="component" value="Unassembled WGS sequence"/>
</dbReference>
<dbReference type="EC" id="2.7.1.25" evidence="2 6"/>
<dbReference type="UniPathway" id="UPA00140">
    <property type="reaction ID" value="UER00205"/>
</dbReference>
<dbReference type="HAMAP" id="MF_00065">
    <property type="entry name" value="Adenylyl_sulf_kinase"/>
    <property type="match status" value="1"/>
</dbReference>
<feature type="domain" description="APS kinase" evidence="8">
    <location>
        <begin position="25"/>
        <end position="174"/>
    </location>
</feature>
<evidence type="ECO:0000256" key="6">
    <source>
        <dbReference type="HAMAP-Rule" id="MF_00065"/>
    </source>
</evidence>
<keyword evidence="5 6" id="KW-0067">ATP-binding</keyword>
<dbReference type="GO" id="GO:0004020">
    <property type="term" value="F:adenylylsulfate kinase activity"/>
    <property type="evidence" value="ECO:0007669"/>
    <property type="project" value="UniProtKB-UniRule"/>
</dbReference>
<evidence type="ECO:0000313" key="10">
    <source>
        <dbReference type="Proteomes" id="UP000317332"/>
    </source>
</evidence>
<comment type="catalytic activity">
    <reaction evidence="1 6 7">
        <text>adenosine 5'-phosphosulfate + ATP = 3'-phosphoadenylyl sulfate + ADP + H(+)</text>
        <dbReference type="Rhea" id="RHEA:24152"/>
        <dbReference type="ChEBI" id="CHEBI:15378"/>
        <dbReference type="ChEBI" id="CHEBI:30616"/>
        <dbReference type="ChEBI" id="CHEBI:58243"/>
        <dbReference type="ChEBI" id="CHEBI:58339"/>
        <dbReference type="ChEBI" id="CHEBI:456216"/>
        <dbReference type="EC" id="2.7.1.25"/>
    </reaction>
</comment>
<dbReference type="GO" id="GO:0019379">
    <property type="term" value="P:sulfate assimilation, phosphoadenylyl sulfate reduction by phosphoadenylyl-sulfate reductase (thioredoxin)"/>
    <property type="evidence" value="ECO:0007669"/>
    <property type="project" value="TreeGrafter"/>
</dbReference>